<dbReference type="RefSeq" id="WP_097929032.1">
    <property type="nucleotide sequence ID" value="NZ_OCTN01000002.1"/>
</dbReference>
<evidence type="ECO:0000313" key="4">
    <source>
        <dbReference type="Proteomes" id="UP000220034"/>
    </source>
</evidence>
<dbReference type="Gene3D" id="1.10.287.110">
    <property type="entry name" value="DnaJ domain"/>
    <property type="match status" value="1"/>
</dbReference>
<protein>
    <recommendedName>
        <fullName evidence="2">J domain-containing protein</fullName>
    </recommendedName>
</protein>
<dbReference type="OrthoDB" id="9786294at2"/>
<dbReference type="PROSITE" id="PS50076">
    <property type="entry name" value="DNAJ_2"/>
    <property type="match status" value="1"/>
</dbReference>
<dbReference type="AlphaFoldDB" id="A0A2C9CQG7"/>
<dbReference type="CDD" id="cd06257">
    <property type="entry name" value="DnaJ"/>
    <property type="match status" value="1"/>
</dbReference>
<dbReference type="EMBL" id="OCTN01000002">
    <property type="protein sequence ID" value="SOH93450.1"/>
    <property type="molecule type" value="Genomic_DNA"/>
</dbReference>
<dbReference type="InterPro" id="IPR036869">
    <property type="entry name" value="J_dom_sf"/>
</dbReference>
<feature type="compositionally biased region" description="Polar residues" evidence="1">
    <location>
        <begin position="24"/>
        <end position="35"/>
    </location>
</feature>
<feature type="region of interest" description="Disordered" evidence="1">
    <location>
        <begin position="132"/>
        <end position="158"/>
    </location>
</feature>
<reference evidence="4" key="1">
    <citation type="submission" date="2017-09" db="EMBL/GenBank/DDBJ databases">
        <authorList>
            <person name="Varghese N."/>
            <person name="Submissions S."/>
        </authorList>
    </citation>
    <scope>NUCLEOTIDE SEQUENCE [LARGE SCALE GENOMIC DNA]</scope>
    <source>
        <strain evidence="4">C7</strain>
    </source>
</reference>
<organism evidence="3 4">
    <name type="scientific">Pontivivens marinum</name>
    <dbReference type="NCBI Taxonomy" id="1690039"/>
    <lineage>
        <taxon>Bacteria</taxon>
        <taxon>Pseudomonadati</taxon>
        <taxon>Pseudomonadota</taxon>
        <taxon>Alphaproteobacteria</taxon>
        <taxon>Rhodobacterales</taxon>
        <taxon>Paracoccaceae</taxon>
        <taxon>Pontivivens</taxon>
    </lineage>
</organism>
<evidence type="ECO:0000256" key="1">
    <source>
        <dbReference type="SAM" id="MobiDB-lite"/>
    </source>
</evidence>
<evidence type="ECO:0000313" key="3">
    <source>
        <dbReference type="EMBL" id="SOH93450.1"/>
    </source>
</evidence>
<keyword evidence="4" id="KW-1185">Reference proteome</keyword>
<dbReference type="InterPro" id="IPR001623">
    <property type="entry name" value="DnaJ_domain"/>
</dbReference>
<feature type="region of interest" description="Disordered" evidence="1">
    <location>
        <begin position="17"/>
        <end position="36"/>
    </location>
</feature>
<proteinExistence type="predicted"/>
<dbReference type="Proteomes" id="UP000220034">
    <property type="component" value="Unassembled WGS sequence"/>
</dbReference>
<dbReference type="Pfam" id="PF00226">
    <property type="entry name" value="DnaJ"/>
    <property type="match status" value="1"/>
</dbReference>
<dbReference type="SMART" id="SM00271">
    <property type="entry name" value="DnaJ"/>
    <property type="match status" value="1"/>
</dbReference>
<gene>
    <name evidence="3" type="ORF">SAMN06273572_102126</name>
</gene>
<feature type="domain" description="J" evidence="2">
    <location>
        <begin position="159"/>
        <end position="216"/>
    </location>
</feature>
<name>A0A2C9CQG7_9RHOB</name>
<accession>A0A2C9CQG7</accession>
<sequence length="219" mass="25394">MARNNPFDFDISVGADKRRRAKSRGQSGAVTSSTKQCDHEGCNERGLYRAPKSRDKLEDFYWFCKEHIRAYNQKWNFFEYHSEEEFDEQLEKDRVGERPTWSFKTGAEKAKTSSHTEGRAWARFGFDDPMQVLGENATMNPASAPNRPRKRKLPPTERKALTILAAEDTLTKSELRKVYKSLVKDLHPDMNGGKRDDEDKLQEVVWAWDQIKGSRSFPD</sequence>
<dbReference type="SUPFAM" id="SSF46565">
    <property type="entry name" value="Chaperone J-domain"/>
    <property type="match status" value="1"/>
</dbReference>
<evidence type="ECO:0000259" key="2">
    <source>
        <dbReference type="PROSITE" id="PS50076"/>
    </source>
</evidence>